<keyword evidence="1" id="KW-1133">Transmembrane helix</keyword>
<evidence type="ECO:0000313" key="3">
    <source>
        <dbReference type="Proteomes" id="UP000198636"/>
    </source>
</evidence>
<dbReference type="EMBL" id="FMUS01000002">
    <property type="protein sequence ID" value="SCX96178.1"/>
    <property type="molecule type" value="Genomic_DNA"/>
</dbReference>
<organism evidence="2 3">
    <name type="scientific">Alkaliphilus peptidifermentans DSM 18978</name>
    <dbReference type="NCBI Taxonomy" id="1120976"/>
    <lineage>
        <taxon>Bacteria</taxon>
        <taxon>Bacillati</taxon>
        <taxon>Bacillota</taxon>
        <taxon>Clostridia</taxon>
        <taxon>Peptostreptococcales</taxon>
        <taxon>Natronincolaceae</taxon>
        <taxon>Alkaliphilus</taxon>
    </lineage>
</organism>
<gene>
    <name evidence="2" type="ORF">SAMN03080606_00588</name>
</gene>
<sequence length="100" mass="11652">MNWLGVSLIVIGISYFIYSIMFRNKKTYYFKKIEIVEGKEEKYFMMQLYSSVLNSLILLLTGIYSVIYNPQPPIALLVPAIFHLVNHLAKERGKINGYIQ</sequence>
<feature type="transmembrane region" description="Helical" evidence="1">
    <location>
        <begin position="6"/>
        <end position="22"/>
    </location>
</feature>
<dbReference type="Proteomes" id="UP000198636">
    <property type="component" value="Unassembled WGS sequence"/>
</dbReference>
<keyword evidence="1" id="KW-0472">Membrane</keyword>
<feature type="transmembrane region" description="Helical" evidence="1">
    <location>
        <begin position="43"/>
        <end position="67"/>
    </location>
</feature>
<keyword evidence="3" id="KW-1185">Reference proteome</keyword>
<evidence type="ECO:0008006" key="4">
    <source>
        <dbReference type="Google" id="ProtNLM"/>
    </source>
</evidence>
<feature type="transmembrane region" description="Helical" evidence="1">
    <location>
        <begin position="73"/>
        <end position="89"/>
    </location>
</feature>
<dbReference type="OrthoDB" id="1926980at2"/>
<reference evidence="2 3" key="1">
    <citation type="submission" date="2016-10" db="EMBL/GenBank/DDBJ databases">
        <authorList>
            <person name="de Groot N.N."/>
        </authorList>
    </citation>
    <scope>NUCLEOTIDE SEQUENCE [LARGE SCALE GENOMIC DNA]</scope>
    <source>
        <strain evidence="2 3">DSM 18978</strain>
    </source>
</reference>
<evidence type="ECO:0000313" key="2">
    <source>
        <dbReference type="EMBL" id="SCX96178.1"/>
    </source>
</evidence>
<evidence type="ECO:0000256" key="1">
    <source>
        <dbReference type="SAM" id="Phobius"/>
    </source>
</evidence>
<accession>A0A1G5C1C0</accession>
<name>A0A1G5C1C0_9FIRM</name>
<dbReference type="RefSeq" id="WP_091539775.1">
    <property type="nucleotide sequence ID" value="NZ_FMUS01000002.1"/>
</dbReference>
<proteinExistence type="predicted"/>
<keyword evidence="1" id="KW-0812">Transmembrane</keyword>
<dbReference type="AlphaFoldDB" id="A0A1G5C1C0"/>
<protein>
    <recommendedName>
        <fullName evidence="4">DUF3784 domain-containing protein</fullName>
    </recommendedName>
</protein>